<dbReference type="Proteomes" id="UP001233999">
    <property type="component" value="Unassembled WGS sequence"/>
</dbReference>
<organism evidence="1 2">
    <name type="scientific">Diploptera punctata</name>
    <name type="common">Pacific beetle cockroach</name>
    <dbReference type="NCBI Taxonomy" id="6984"/>
    <lineage>
        <taxon>Eukaryota</taxon>
        <taxon>Metazoa</taxon>
        <taxon>Ecdysozoa</taxon>
        <taxon>Arthropoda</taxon>
        <taxon>Hexapoda</taxon>
        <taxon>Insecta</taxon>
        <taxon>Pterygota</taxon>
        <taxon>Neoptera</taxon>
        <taxon>Polyneoptera</taxon>
        <taxon>Dictyoptera</taxon>
        <taxon>Blattodea</taxon>
        <taxon>Blaberoidea</taxon>
        <taxon>Blaberidae</taxon>
        <taxon>Diplopterinae</taxon>
        <taxon>Diploptera</taxon>
    </lineage>
</organism>
<gene>
    <name evidence="1" type="ORF">L9F63_003773</name>
</gene>
<name>A0AAD7ZK94_DIPPU</name>
<feature type="non-terminal residue" evidence="1">
    <location>
        <position position="178"/>
    </location>
</feature>
<sequence>YCFTILYQLSASISGHNLVIYQELTNVVTLKPPALVSINRSCKHYEMYPYRSVFSPAPLFDQSALIPVSLELELCDTTWQKRHKYLLVGRSVVKLKRTIDDVGFLSITELWGSRGLEKSLEGKSGRINDLRGSFDSRVGDLRIYFTIRQILNLYVAQKFEALCGQSVCNVDFDPDSKL</sequence>
<reference evidence="1" key="2">
    <citation type="submission" date="2023-05" db="EMBL/GenBank/DDBJ databases">
        <authorList>
            <person name="Fouks B."/>
        </authorList>
    </citation>
    <scope>NUCLEOTIDE SEQUENCE</scope>
    <source>
        <strain evidence="1">Stay&amp;Tobe</strain>
        <tissue evidence="1">Testes</tissue>
    </source>
</reference>
<reference evidence="1" key="1">
    <citation type="journal article" date="2023" name="IScience">
        <title>Live-bearing cockroach genome reveals convergent evolutionary mechanisms linked to viviparity in insects and beyond.</title>
        <authorList>
            <person name="Fouks B."/>
            <person name="Harrison M.C."/>
            <person name="Mikhailova A.A."/>
            <person name="Marchal E."/>
            <person name="English S."/>
            <person name="Carruthers M."/>
            <person name="Jennings E.C."/>
            <person name="Chiamaka E.L."/>
            <person name="Frigard R.A."/>
            <person name="Pippel M."/>
            <person name="Attardo G.M."/>
            <person name="Benoit J.B."/>
            <person name="Bornberg-Bauer E."/>
            <person name="Tobe S.S."/>
        </authorList>
    </citation>
    <scope>NUCLEOTIDE SEQUENCE</scope>
    <source>
        <strain evidence="1">Stay&amp;Tobe</strain>
    </source>
</reference>
<accession>A0AAD7ZK94</accession>
<evidence type="ECO:0000313" key="1">
    <source>
        <dbReference type="EMBL" id="KAJ9581880.1"/>
    </source>
</evidence>
<protein>
    <submittedName>
        <fullName evidence="1">Uncharacterized protein</fullName>
    </submittedName>
</protein>
<comment type="caution">
    <text evidence="1">The sequence shown here is derived from an EMBL/GenBank/DDBJ whole genome shotgun (WGS) entry which is preliminary data.</text>
</comment>
<dbReference type="EMBL" id="JASPKZ010007837">
    <property type="protein sequence ID" value="KAJ9581880.1"/>
    <property type="molecule type" value="Genomic_DNA"/>
</dbReference>
<evidence type="ECO:0000313" key="2">
    <source>
        <dbReference type="Proteomes" id="UP001233999"/>
    </source>
</evidence>
<keyword evidence="2" id="KW-1185">Reference proteome</keyword>
<feature type="non-terminal residue" evidence="1">
    <location>
        <position position="1"/>
    </location>
</feature>
<proteinExistence type="predicted"/>
<dbReference type="AlphaFoldDB" id="A0AAD7ZK94"/>